<feature type="transmembrane region" description="Helical" evidence="2">
    <location>
        <begin position="211"/>
        <end position="233"/>
    </location>
</feature>
<dbReference type="SUPFAM" id="SSF48452">
    <property type="entry name" value="TPR-like"/>
    <property type="match status" value="1"/>
</dbReference>
<evidence type="ECO:0008006" key="6">
    <source>
        <dbReference type="Google" id="ProtNLM"/>
    </source>
</evidence>
<dbReference type="Gene3D" id="1.25.40.10">
    <property type="entry name" value="Tetratricopeptide repeat domain"/>
    <property type="match status" value="1"/>
</dbReference>
<comment type="caution">
    <text evidence="4">The sequence shown here is derived from an EMBL/GenBank/DDBJ whole genome shotgun (WGS) entry which is preliminary data.</text>
</comment>
<feature type="signal peptide" evidence="3">
    <location>
        <begin position="1"/>
        <end position="25"/>
    </location>
</feature>
<name>A0A2S9YLA0_9BACT</name>
<evidence type="ECO:0000256" key="2">
    <source>
        <dbReference type="SAM" id="Phobius"/>
    </source>
</evidence>
<dbReference type="InterPro" id="IPR011990">
    <property type="entry name" value="TPR-like_helical_dom_sf"/>
</dbReference>
<keyword evidence="5" id="KW-1185">Reference proteome</keyword>
<gene>
    <name evidence="4" type="ORF">ENSA5_01640</name>
</gene>
<evidence type="ECO:0000313" key="4">
    <source>
        <dbReference type="EMBL" id="PRQ05844.1"/>
    </source>
</evidence>
<evidence type="ECO:0000256" key="1">
    <source>
        <dbReference type="SAM" id="MobiDB-lite"/>
    </source>
</evidence>
<feature type="chain" id="PRO_5015542386" description="Tetratricopeptide repeat protein" evidence="3">
    <location>
        <begin position="26"/>
        <end position="265"/>
    </location>
</feature>
<keyword evidence="3" id="KW-0732">Signal</keyword>
<accession>A0A2S9YLA0</accession>
<feature type="region of interest" description="Disordered" evidence="1">
    <location>
        <begin position="119"/>
        <end position="157"/>
    </location>
</feature>
<dbReference type="EMBL" id="PVNK01000005">
    <property type="protein sequence ID" value="PRQ05844.1"/>
    <property type="molecule type" value="Genomic_DNA"/>
</dbReference>
<protein>
    <recommendedName>
        <fullName evidence="6">Tetratricopeptide repeat protein</fullName>
    </recommendedName>
</protein>
<dbReference type="AlphaFoldDB" id="A0A2S9YLA0"/>
<dbReference type="Proteomes" id="UP000237968">
    <property type="component" value="Unassembled WGS sequence"/>
</dbReference>
<dbReference type="OrthoDB" id="9947189at2"/>
<reference evidence="4 5" key="1">
    <citation type="submission" date="2018-03" db="EMBL/GenBank/DDBJ databases">
        <title>Draft Genome Sequences of the Obligatory Marine Myxobacteria Enhygromyxa salina SWB005.</title>
        <authorList>
            <person name="Poehlein A."/>
            <person name="Moghaddam J.A."/>
            <person name="Harms H."/>
            <person name="Alanjari M."/>
            <person name="Koenig G.M."/>
            <person name="Daniel R."/>
            <person name="Schaeberle T.F."/>
        </authorList>
    </citation>
    <scope>NUCLEOTIDE SEQUENCE [LARGE SCALE GENOMIC DNA]</scope>
    <source>
        <strain evidence="4 5">SWB005</strain>
    </source>
</reference>
<feature type="compositionally biased region" description="Low complexity" evidence="1">
    <location>
        <begin position="119"/>
        <end position="139"/>
    </location>
</feature>
<evidence type="ECO:0000256" key="3">
    <source>
        <dbReference type="SAM" id="SignalP"/>
    </source>
</evidence>
<keyword evidence="2" id="KW-0812">Transmembrane</keyword>
<sequence length="265" mass="27624">MPRRPLISLLTIAVVTCVPLTSAWAAPAAPEDARAHFEAAAELYAREDYAAAASEFAIAYALDPQVDTLFAWAQAERLAEHYTEALKLYERLLEGELSASQREAVQTLRFQVRGELEIAQPEPAASEPEPVEPTTAPSEGSGPAPSQDPGHDPAAAKGGGALVGVGVGMTVIAGGLLIGAAVADGRARGAQTYPEFEAAYDPRTGRGRGSVALYASGGAIAAAGLTTLIVGIVRMKRSRQQRPVAFAPVLSRDRVGVALTIGSWP</sequence>
<dbReference type="RefSeq" id="WP_106389643.1">
    <property type="nucleotide sequence ID" value="NZ_PVNK01000005.1"/>
</dbReference>
<organism evidence="4 5">
    <name type="scientific">Enhygromyxa salina</name>
    <dbReference type="NCBI Taxonomy" id="215803"/>
    <lineage>
        <taxon>Bacteria</taxon>
        <taxon>Pseudomonadati</taxon>
        <taxon>Myxococcota</taxon>
        <taxon>Polyangia</taxon>
        <taxon>Nannocystales</taxon>
        <taxon>Nannocystaceae</taxon>
        <taxon>Enhygromyxa</taxon>
    </lineage>
</organism>
<proteinExistence type="predicted"/>
<evidence type="ECO:0000313" key="5">
    <source>
        <dbReference type="Proteomes" id="UP000237968"/>
    </source>
</evidence>
<keyword evidence="2" id="KW-0472">Membrane</keyword>
<keyword evidence="2" id="KW-1133">Transmembrane helix</keyword>